<dbReference type="Pfam" id="PF00497">
    <property type="entry name" value="SBP_bac_3"/>
    <property type="match status" value="1"/>
</dbReference>
<evidence type="ECO:0000313" key="5">
    <source>
        <dbReference type="EMBL" id="KAA0696850.1"/>
    </source>
</evidence>
<dbReference type="Gene3D" id="3.40.190.10">
    <property type="entry name" value="Periplasmic binding protein-like II"/>
    <property type="match status" value="2"/>
</dbReference>
<feature type="chain" id="PRO_5031539205" evidence="3">
    <location>
        <begin position="33"/>
        <end position="288"/>
    </location>
</feature>
<name>A0A7V7KWT4_9GAMM</name>
<dbReference type="PANTHER" id="PTHR35936">
    <property type="entry name" value="MEMBRANE-BOUND LYTIC MUREIN TRANSGLYCOSYLASE F"/>
    <property type="match status" value="1"/>
</dbReference>
<evidence type="ECO:0000259" key="4">
    <source>
        <dbReference type="SMART" id="SM00062"/>
    </source>
</evidence>
<dbReference type="RefSeq" id="WP_149331777.1">
    <property type="nucleotide sequence ID" value="NZ_QOVF01000001.1"/>
</dbReference>
<protein>
    <submittedName>
        <fullName evidence="5">Amino acid ABC transporter substrate-binding protein</fullName>
    </submittedName>
</protein>
<dbReference type="EMBL" id="QOVF01000001">
    <property type="protein sequence ID" value="KAA0696850.1"/>
    <property type="molecule type" value="Genomic_DNA"/>
</dbReference>
<evidence type="ECO:0000256" key="2">
    <source>
        <dbReference type="ARBA" id="ARBA00022729"/>
    </source>
</evidence>
<proteinExistence type="inferred from homology"/>
<evidence type="ECO:0000256" key="3">
    <source>
        <dbReference type="SAM" id="SignalP"/>
    </source>
</evidence>
<accession>A0A7V7KWT4</accession>
<evidence type="ECO:0000313" key="6">
    <source>
        <dbReference type="Proteomes" id="UP000463138"/>
    </source>
</evidence>
<dbReference type="Proteomes" id="UP000463138">
    <property type="component" value="Unassembled WGS sequence"/>
</dbReference>
<dbReference type="SUPFAM" id="SSF53850">
    <property type="entry name" value="Periplasmic binding protein-like II"/>
    <property type="match status" value="1"/>
</dbReference>
<feature type="domain" description="Solute-binding protein family 3/N-terminal" evidence="4">
    <location>
        <begin position="39"/>
        <end position="269"/>
    </location>
</feature>
<organism evidence="5 6">
    <name type="scientific">Halopseudomonas laoshanensis</name>
    <dbReference type="NCBI Taxonomy" id="2268758"/>
    <lineage>
        <taxon>Bacteria</taxon>
        <taxon>Pseudomonadati</taxon>
        <taxon>Pseudomonadota</taxon>
        <taxon>Gammaproteobacteria</taxon>
        <taxon>Pseudomonadales</taxon>
        <taxon>Pseudomonadaceae</taxon>
        <taxon>Halopseudomonas</taxon>
    </lineage>
</organism>
<dbReference type="OrthoDB" id="7677520at2"/>
<dbReference type="SMART" id="SM00062">
    <property type="entry name" value="PBPb"/>
    <property type="match status" value="1"/>
</dbReference>
<gene>
    <name evidence="5" type="ORF">DT594_05900</name>
</gene>
<sequence>MAIKRTAKAGIHRTLVLPTLLLGLLSAGAAQAANGVCERIVVTGNPQYPPILWVDPADDKHLTGAAVELLDMALEGTGVKAEVLNVGPWSRAQEEVRSGRVDMLAGAFLTRERLGFMDYVYPPYVEVPSVLFVKRGEVFPYSGWDDLRDKKGSTLLNNSYGMAFDTFSRDHLQIDKVSSIEQSFQTLVRGRVDYVIYERYQGLALAQQLGIEGELEILEGSLINEQLYYTLSHNSACNSPQLRAILAQNMQDLTSKGEPRRLLEKYRELWAGQFAPDPGSITEEPLAE</sequence>
<comment type="caution">
    <text evidence="5">The sequence shown here is derived from an EMBL/GenBank/DDBJ whole genome shotgun (WGS) entry which is preliminary data.</text>
</comment>
<reference evidence="5 6" key="1">
    <citation type="submission" date="2018-07" db="EMBL/GenBank/DDBJ databases">
        <title>Pseudomonas laoshanensis sp. nov., isolated from soil.</title>
        <authorList>
            <person name="Sun J."/>
            <person name="Yu L."/>
            <person name="Wang M."/>
            <person name="Zhang C."/>
        </authorList>
    </citation>
    <scope>NUCLEOTIDE SEQUENCE [LARGE SCALE GENOMIC DNA]</scope>
    <source>
        <strain evidence="5 6">Y22</strain>
    </source>
</reference>
<dbReference type="AlphaFoldDB" id="A0A7V7KWT4"/>
<evidence type="ECO:0000256" key="1">
    <source>
        <dbReference type="ARBA" id="ARBA00010333"/>
    </source>
</evidence>
<keyword evidence="6" id="KW-1185">Reference proteome</keyword>
<feature type="signal peptide" evidence="3">
    <location>
        <begin position="1"/>
        <end position="32"/>
    </location>
</feature>
<comment type="similarity">
    <text evidence="1">Belongs to the bacterial solute-binding protein 3 family.</text>
</comment>
<dbReference type="InterPro" id="IPR001638">
    <property type="entry name" value="Solute-binding_3/MltF_N"/>
</dbReference>
<dbReference type="PANTHER" id="PTHR35936:SF6">
    <property type="entry name" value="AMINO ACID ABC TRANSPORTER SUBSTRATE-BINDING PAAT FAMILY PROTEIN"/>
    <property type="match status" value="1"/>
</dbReference>
<keyword evidence="2 3" id="KW-0732">Signal</keyword>